<dbReference type="Gene3D" id="3.40.190.10">
    <property type="entry name" value="Periplasmic binding protein-like II"/>
    <property type="match status" value="2"/>
</dbReference>
<evidence type="ECO:0000256" key="13">
    <source>
        <dbReference type="ARBA" id="ARBA00023235"/>
    </source>
</evidence>
<keyword evidence="15" id="KW-0511">Multifunctional enzyme</keyword>
<keyword evidence="12" id="KW-0584">Phenylalanine biosynthesis</keyword>
<dbReference type="SUPFAM" id="SSF53850">
    <property type="entry name" value="Periplasmic binding protein-like II"/>
    <property type="match status" value="1"/>
</dbReference>
<sequence length="392" mass="43277">MATLEEIRKEITRLDEDLLQLLSRRKTLSIEVARSKQATHRPIRDEHREQELLERLIAQGRPLGLSAYYINQVYRLIIEDSVLSQQAFIQEQLNGQGGDGASIAFLGPVGSYSSLAARKYLSRHVGAIHECSCSTFQDVIQSVESGQVEFGVLPIENTSSGSINEVYDLMQHTSLSIVGELTLPIEHCLLAATETTESHIRTIYAHPQPIQQCSNYLQTRMAEVRLEYCDSSSAAMAKVRELNSPEAAALGSAAGGALFGLMPIAERLANQTDNITRFIVVARKAIDVAMQVPAKTTLILSTAQKAGSLVEALLILRNHDINMTKLESRPIQGNPWEEMFYIDVAANLNDTAMQTALRELNAIARSMKVLGCYPSEDVRPTQLPAYLMPTPL</sequence>
<dbReference type="InterPro" id="IPR002701">
    <property type="entry name" value="CM_II_prokaryot"/>
</dbReference>
<dbReference type="NCBIfam" id="NF008865">
    <property type="entry name" value="PRK11898.1"/>
    <property type="match status" value="1"/>
</dbReference>
<dbReference type="InterPro" id="IPR036979">
    <property type="entry name" value="CM_dom_sf"/>
</dbReference>
<dbReference type="EC" id="4.2.1.51" evidence="7"/>
<protein>
    <recommendedName>
        <fullName evidence="8">Bifunctional chorismate mutase/prephenate dehydratase</fullName>
        <ecNumber evidence="7">4.2.1.51</ecNumber>
        <ecNumber evidence="6">5.4.99.5</ecNumber>
    </recommendedName>
    <alternativeName>
        <fullName evidence="17">Chorismate mutase-prephenate dehydratase</fullName>
    </alternativeName>
    <alternativeName>
        <fullName evidence="16">p-protein</fullName>
    </alternativeName>
</protein>
<dbReference type="InterPro" id="IPR036263">
    <property type="entry name" value="Chorismate_II_sf"/>
</dbReference>
<evidence type="ECO:0000256" key="3">
    <source>
        <dbReference type="ARBA" id="ARBA00004496"/>
    </source>
</evidence>
<comment type="function">
    <text evidence="2">Catalyzes the Claisen rearrangement of chorismate to prephenate and the decarboxylation/dehydration of prephenate to phenylpyruvate.</text>
</comment>
<dbReference type="InterPro" id="IPR045865">
    <property type="entry name" value="ACT-like_dom_sf"/>
</dbReference>
<evidence type="ECO:0000256" key="16">
    <source>
        <dbReference type="ARBA" id="ARBA00031175"/>
    </source>
</evidence>
<dbReference type="SUPFAM" id="SSF55021">
    <property type="entry name" value="ACT-like"/>
    <property type="match status" value="1"/>
</dbReference>
<reference evidence="23" key="1">
    <citation type="journal article" date="2019" name="Int. J. Syst. Evol. Microbiol.">
        <title>The Global Catalogue of Microorganisms (GCM) 10K type strain sequencing project: providing services to taxonomists for standard genome sequencing and annotation.</title>
        <authorList>
            <consortium name="The Broad Institute Genomics Platform"/>
            <consortium name="The Broad Institute Genome Sequencing Center for Infectious Disease"/>
            <person name="Wu L."/>
            <person name="Ma J."/>
        </authorList>
    </citation>
    <scope>NUCLEOTIDE SEQUENCE [LARGE SCALE GENOMIC DNA]</scope>
    <source>
        <strain evidence="23">CCUG 54939</strain>
    </source>
</reference>
<evidence type="ECO:0000313" key="22">
    <source>
        <dbReference type="EMBL" id="MFC3912207.1"/>
    </source>
</evidence>
<dbReference type="InterPro" id="IPR010952">
    <property type="entry name" value="CM_P_1"/>
</dbReference>
<dbReference type="PANTHER" id="PTHR21022:SF19">
    <property type="entry name" value="PREPHENATE DEHYDRATASE-RELATED"/>
    <property type="match status" value="1"/>
</dbReference>
<dbReference type="Pfam" id="PF00800">
    <property type="entry name" value="PDT"/>
    <property type="match status" value="1"/>
</dbReference>
<evidence type="ECO:0000256" key="2">
    <source>
        <dbReference type="ARBA" id="ARBA00002364"/>
    </source>
</evidence>
<dbReference type="Pfam" id="PF01817">
    <property type="entry name" value="CM_2"/>
    <property type="match status" value="1"/>
</dbReference>
<dbReference type="EC" id="5.4.99.5" evidence="6"/>
<dbReference type="NCBIfam" id="NF007910">
    <property type="entry name" value="PRK10622.1"/>
    <property type="match status" value="1"/>
</dbReference>
<evidence type="ECO:0000259" key="20">
    <source>
        <dbReference type="PROSITE" id="PS51171"/>
    </source>
</evidence>
<evidence type="ECO:0000256" key="10">
    <source>
        <dbReference type="ARBA" id="ARBA00022605"/>
    </source>
</evidence>
<evidence type="ECO:0000259" key="19">
    <source>
        <dbReference type="PROSITE" id="PS51168"/>
    </source>
</evidence>
<dbReference type="PROSITE" id="PS51671">
    <property type="entry name" value="ACT"/>
    <property type="match status" value="1"/>
</dbReference>
<evidence type="ECO:0000256" key="11">
    <source>
        <dbReference type="ARBA" id="ARBA00023141"/>
    </source>
</evidence>
<dbReference type="RefSeq" id="WP_377150298.1">
    <property type="nucleotide sequence ID" value="NZ_JBHSAF010000001.1"/>
</dbReference>
<keyword evidence="14" id="KW-0456">Lyase</keyword>
<comment type="subcellular location">
    <subcellularLocation>
        <location evidence="3">Cytoplasm</location>
    </subcellularLocation>
</comment>
<comment type="pathway">
    <text evidence="4">Amino-acid biosynthesis; L-phenylalanine biosynthesis; phenylpyruvate from prephenate: step 1/1.</text>
</comment>
<keyword evidence="9" id="KW-0963">Cytoplasm</keyword>
<dbReference type="InterPro" id="IPR002912">
    <property type="entry name" value="ACT_dom"/>
</dbReference>
<accession>A0ABV8CJ58</accession>
<evidence type="ECO:0000256" key="4">
    <source>
        <dbReference type="ARBA" id="ARBA00004741"/>
    </source>
</evidence>
<dbReference type="Proteomes" id="UP001595692">
    <property type="component" value="Unassembled WGS sequence"/>
</dbReference>
<feature type="domain" description="ACT" evidence="21">
    <location>
        <begin position="297"/>
        <end position="374"/>
    </location>
</feature>
<evidence type="ECO:0000256" key="8">
    <source>
        <dbReference type="ARBA" id="ARBA00014401"/>
    </source>
</evidence>
<organism evidence="22 23">
    <name type="scientific">Pseudaeromonas sharmana</name>
    <dbReference type="NCBI Taxonomy" id="328412"/>
    <lineage>
        <taxon>Bacteria</taxon>
        <taxon>Pseudomonadati</taxon>
        <taxon>Pseudomonadota</taxon>
        <taxon>Gammaproteobacteria</taxon>
        <taxon>Aeromonadales</taxon>
        <taxon>Aeromonadaceae</taxon>
        <taxon>Pseudaeromonas</taxon>
    </lineage>
</organism>
<dbReference type="PROSITE" id="PS51168">
    <property type="entry name" value="CHORISMATE_MUT_2"/>
    <property type="match status" value="1"/>
</dbReference>
<evidence type="ECO:0000256" key="6">
    <source>
        <dbReference type="ARBA" id="ARBA00012404"/>
    </source>
</evidence>
<feature type="domain" description="Chorismate mutase" evidence="19">
    <location>
        <begin position="1"/>
        <end position="89"/>
    </location>
</feature>
<dbReference type="PIRSF" id="PIRSF001500">
    <property type="entry name" value="Chor_mut_pdt_Ppr"/>
    <property type="match status" value="1"/>
</dbReference>
<dbReference type="SUPFAM" id="SSF48600">
    <property type="entry name" value="Chorismate mutase II"/>
    <property type="match status" value="1"/>
</dbReference>
<evidence type="ECO:0000256" key="12">
    <source>
        <dbReference type="ARBA" id="ARBA00023222"/>
    </source>
</evidence>
<evidence type="ECO:0000256" key="15">
    <source>
        <dbReference type="ARBA" id="ARBA00023268"/>
    </source>
</evidence>
<dbReference type="NCBIfam" id="TIGR01797">
    <property type="entry name" value="CM_P_1"/>
    <property type="match status" value="1"/>
</dbReference>
<evidence type="ECO:0000256" key="18">
    <source>
        <dbReference type="ARBA" id="ARBA00047848"/>
    </source>
</evidence>
<dbReference type="PANTHER" id="PTHR21022">
    <property type="entry name" value="PREPHENATE DEHYDRATASE P PROTEIN"/>
    <property type="match status" value="1"/>
</dbReference>
<dbReference type="CDD" id="cd13631">
    <property type="entry name" value="PBP2_Ct-PDT_like"/>
    <property type="match status" value="1"/>
</dbReference>
<evidence type="ECO:0000256" key="17">
    <source>
        <dbReference type="ARBA" id="ARBA00031520"/>
    </source>
</evidence>
<gene>
    <name evidence="22" type="primary">pheA</name>
    <name evidence="22" type="ORF">ACFOSS_01855</name>
</gene>
<feature type="domain" description="Prephenate dehydratase" evidence="20">
    <location>
        <begin position="102"/>
        <end position="283"/>
    </location>
</feature>
<keyword evidence="11" id="KW-0057">Aromatic amino acid biosynthesis</keyword>
<evidence type="ECO:0000256" key="9">
    <source>
        <dbReference type="ARBA" id="ARBA00022490"/>
    </source>
</evidence>
<comment type="catalytic activity">
    <reaction evidence="1">
        <text>chorismate = prephenate</text>
        <dbReference type="Rhea" id="RHEA:13897"/>
        <dbReference type="ChEBI" id="CHEBI:29748"/>
        <dbReference type="ChEBI" id="CHEBI:29934"/>
        <dbReference type="EC" id="5.4.99.5"/>
    </reaction>
</comment>
<keyword evidence="23" id="KW-1185">Reference proteome</keyword>
<dbReference type="PROSITE" id="PS00857">
    <property type="entry name" value="PREPHENATE_DEHYDR_1"/>
    <property type="match status" value="1"/>
</dbReference>
<comment type="pathway">
    <text evidence="5">Metabolic intermediate biosynthesis; prephenate biosynthesis; prephenate from chorismate: step 1/1.</text>
</comment>
<dbReference type="PROSITE" id="PS51171">
    <property type="entry name" value="PREPHENATE_DEHYDR_3"/>
    <property type="match status" value="1"/>
</dbReference>
<dbReference type="Gene3D" id="1.20.59.10">
    <property type="entry name" value="Chorismate mutase"/>
    <property type="match status" value="1"/>
</dbReference>
<name>A0ABV8CJ58_9GAMM</name>
<dbReference type="InterPro" id="IPR018528">
    <property type="entry name" value="Preph_deHydtase_CS"/>
</dbReference>
<dbReference type="EMBL" id="JBHSAF010000001">
    <property type="protein sequence ID" value="MFC3912207.1"/>
    <property type="molecule type" value="Genomic_DNA"/>
</dbReference>
<dbReference type="PROSITE" id="PS00858">
    <property type="entry name" value="PREPHENATE_DEHYDR_2"/>
    <property type="match status" value="1"/>
</dbReference>
<dbReference type="SMART" id="SM00830">
    <property type="entry name" value="CM_2"/>
    <property type="match status" value="1"/>
</dbReference>
<evidence type="ECO:0000259" key="21">
    <source>
        <dbReference type="PROSITE" id="PS51671"/>
    </source>
</evidence>
<evidence type="ECO:0000256" key="5">
    <source>
        <dbReference type="ARBA" id="ARBA00004817"/>
    </source>
</evidence>
<evidence type="ECO:0000256" key="14">
    <source>
        <dbReference type="ARBA" id="ARBA00023239"/>
    </source>
</evidence>
<dbReference type="InterPro" id="IPR001086">
    <property type="entry name" value="Preph_deHydtase"/>
</dbReference>
<keyword evidence="10" id="KW-0028">Amino-acid biosynthesis</keyword>
<keyword evidence="13" id="KW-0413">Isomerase</keyword>
<dbReference type="InterPro" id="IPR008242">
    <property type="entry name" value="Chor_mutase/pphenate_deHydtase"/>
</dbReference>
<comment type="catalytic activity">
    <reaction evidence="18">
        <text>prephenate + H(+) = 3-phenylpyruvate + CO2 + H2O</text>
        <dbReference type="Rhea" id="RHEA:21648"/>
        <dbReference type="ChEBI" id="CHEBI:15377"/>
        <dbReference type="ChEBI" id="CHEBI:15378"/>
        <dbReference type="ChEBI" id="CHEBI:16526"/>
        <dbReference type="ChEBI" id="CHEBI:18005"/>
        <dbReference type="ChEBI" id="CHEBI:29934"/>
        <dbReference type="EC" id="4.2.1.51"/>
    </reaction>
</comment>
<evidence type="ECO:0000256" key="1">
    <source>
        <dbReference type="ARBA" id="ARBA00000824"/>
    </source>
</evidence>
<evidence type="ECO:0000256" key="7">
    <source>
        <dbReference type="ARBA" id="ARBA00013147"/>
    </source>
</evidence>
<proteinExistence type="predicted"/>
<dbReference type="CDD" id="cd04905">
    <property type="entry name" value="ACT_CM-PDT"/>
    <property type="match status" value="1"/>
</dbReference>
<comment type="caution">
    <text evidence="22">The sequence shown here is derived from an EMBL/GenBank/DDBJ whole genome shotgun (WGS) entry which is preliminary data.</text>
</comment>
<dbReference type="Gene3D" id="3.30.70.260">
    <property type="match status" value="1"/>
</dbReference>
<evidence type="ECO:0000313" key="23">
    <source>
        <dbReference type="Proteomes" id="UP001595692"/>
    </source>
</evidence>